<keyword evidence="3" id="KW-0328">Glycosyltransferase</keyword>
<evidence type="ECO:0000256" key="11">
    <source>
        <dbReference type="SAM" id="MobiDB-lite"/>
    </source>
</evidence>
<keyword evidence="7 12" id="KW-1133">Transmembrane helix</keyword>
<dbReference type="InterPro" id="IPR050943">
    <property type="entry name" value="Glycosyltr_29_Sialyltrsf"/>
</dbReference>
<evidence type="ECO:0000256" key="1">
    <source>
        <dbReference type="ARBA" id="ARBA00004323"/>
    </source>
</evidence>
<dbReference type="InterPro" id="IPR038578">
    <property type="entry name" value="GT29-like_sf"/>
</dbReference>
<dbReference type="PANTHER" id="PTHR11987:SF53">
    <property type="entry name" value="ALPHA-2,8-SIALYLTRANSFERASE 8F-LIKE"/>
    <property type="match status" value="1"/>
</dbReference>
<dbReference type="OrthoDB" id="10264956at2759"/>
<protein>
    <submittedName>
        <fullName evidence="14">Alpha-N-acetylneuraminide alpha-2,8-sialyltransferase-like isoform X1</fullName>
    </submittedName>
</protein>
<evidence type="ECO:0000256" key="4">
    <source>
        <dbReference type="ARBA" id="ARBA00022679"/>
    </source>
</evidence>
<keyword evidence="6" id="KW-0735">Signal-anchor</keyword>
<feature type="compositionally biased region" description="Basic and acidic residues" evidence="11">
    <location>
        <begin position="117"/>
        <end position="126"/>
    </location>
</feature>
<accession>A0A6P5ALM9</accession>
<dbReference type="Proteomes" id="UP000515135">
    <property type="component" value="Unplaced"/>
</dbReference>
<evidence type="ECO:0000256" key="7">
    <source>
        <dbReference type="ARBA" id="ARBA00022989"/>
    </source>
</evidence>
<dbReference type="KEGG" id="bbel:109485017"/>
<evidence type="ECO:0000256" key="9">
    <source>
        <dbReference type="ARBA" id="ARBA00023136"/>
    </source>
</evidence>
<comment type="similarity">
    <text evidence="2">Belongs to the glycosyltransferase 29 family.</text>
</comment>
<proteinExistence type="inferred from homology"/>
<evidence type="ECO:0000256" key="6">
    <source>
        <dbReference type="ARBA" id="ARBA00022968"/>
    </source>
</evidence>
<feature type="compositionally biased region" description="Acidic residues" evidence="11">
    <location>
        <begin position="107"/>
        <end position="116"/>
    </location>
</feature>
<dbReference type="GO" id="GO:0003828">
    <property type="term" value="F:alpha-N-acetylneuraminate alpha-2,8-sialyltransferase activity"/>
    <property type="evidence" value="ECO:0007669"/>
    <property type="project" value="TreeGrafter"/>
</dbReference>
<keyword evidence="9 12" id="KW-0472">Membrane</keyword>
<evidence type="ECO:0000313" key="13">
    <source>
        <dbReference type="Proteomes" id="UP000515135"/>
    </source>
</evidence>
<organism evidence="13 14">
    <name type="scientific">Branchiostoma belcheri</name>
    <name type="common">Amphioxus</name>
    <dbReference type="NCBI Taxonomy" id="7741"/>
    <lineage>
        <taxon>Eukaryota</taxon>
        <taxon>Metazoa</taxon>
        <taxon>Chordata</taxon>
        <taxon>Cephalochordata</taxon>
        <taxon>Leptocardii</taxon>
        <taxon>Amphioxiformes</taxon>
        <taxon>Branchiostomatidae</taxon>
        <taxon>Branchiostoma</taxon>
    </lineage>
</organism>
<evidence type="ECO:0000256" key="10">
    <source>
        <dbReference type="ARBA" id="ARBA00023180"/>
    </source>
</evidence>
<keyword evidence="13" id="KW-1185">Reference proteome</keyword>
<reference evidence="14" key="1">
    <citation type="submission" date="2025-08" db="UniProtKB">
        <authorList>
            <consortium name="RefSeq"/>
        </authorList>
    </citation>
    <scope>IDENTIFICATION</scope>
    <source>
        <tissue evidence="14">Gonad</tissue>
    </source>
</reference>
<feature type="region of interest" description="Disordered" evidence="11">
    <location>
        <begin position="67"/>
        <end position="170"/>
    </location>
</feature>
<evidence type="ECO:0000256" key="12">
    <source>
        <dbReference type="SAM" id="Phobius"/>
    </source>
</evidence>
<comment type="subcellular location">
    <subcellularLocation>
        <location evidence="1">Golgi apparatus membrane</location>
        <topology evidence="1">Single-pass type II membrane protein</topology>
    </subcellularLocation>
</comment>
<evidence type="ECO:0000256" key="8">
    <source>
        <dbReference type="ARBA" id="ARBA00023034"/>
    </source>
</evidence>
<dbReference type="Gene3D" id="3.90.1480.20">
    <property type="entry name" value="Glycosyl transferase family 29"/>
    <property type="match status" value="1"/>
</dbReference>
<dbReference type="RefSeq" id="XP_019643962.1">
    <property type="nucleotide sequence ID" value="XM_019788403.1"/>
</dbReference>
<evidence type="ECO:0000256" key="2">
    <source>
        <dbReference type="ARBA" id="ARBA00006003"/>
    </source>
</evidence>
<dbReference type="Pfam" id="PF00777">
    <property type="entry name" value="Glyco_transf_29"/>
    <property type="match status" value="1"/>
</dbReference>
<dbReference type="AlphaFoldDB" id="A0A6P5ALM9"/>
<dbReference type="GO" id="GO:0009311">
    <property type="term" value="P:oligosaccharide metabolic process"/>
    <property type="evidence" value="ECO:0007669"/>
    <property type="project" value="TreeGrafter"/>
</dbReference>
<dbReference type="GO" id="GO:0000139">
    <property type="term" value="C:Golgi membrane"/>
    <property type="evidence" value="ECO:0007669"/>
    <property type="project" value="UniProtKB-SubCell"/>
</dbReference>
<dbReference type="CDD" id="cd23963">
    <property type="entry name" value="GT29_ST8SIA"/>
    <property type="match status" value="1"/>
</dbReference>
<dbReference type="GeneID" id="109485017"/>
<feature type="transmembrane region" description="Helical" evidence="12">
    <location>
        <begin position="21"/>
        <end position="41"/>
    </location>
</feature>
<evidence type="ECO:0000256" key="5">
    <source>
        <dbReference type="ARBA" id="ARBA00022692"/>
    </source>
</evidence>
<dbReference type="InterPro" id="IPR001675">
    <property type="entry name" value="Glyco_trans_29"/>
</dbReference>
<keyword evidence="5 12" id="KW-0812">Transmembrane</keyword>
<name>A0A6P5ALM9_BRABE</name>
<evidence type="ECO:0000256" key="3">
    <source>
        <dbReference type="ARBA" id="ARBA00022676"/>
    </source>
</evidence>
<evidence type="ECO:0000313" key="14">
    <source>
        <dbReference type="RefSeq" id="XP_019643962.1"/>
    </source>
</evidence>
<dbReference type="GO" id="GO:0006491">
    <property type="term" value="P:N-glycan processing"/>
    <property type="evidence" value="ECO:0007669"/>
    <property type="project" value="TreeGrafter"/>
</dbReference>
<keyword evidence="10" id="KW-0325">Glycoprotein</keyword>
<keyword evidence="4" id="KW-0808">Transferase</keyword>
<dbReference type="PANTHER" id="PTHR11987">
    <property type="entry name" value="ALPHA-2,8-SIALYLTRANSFERASE"/>
    <property type="match status" value="1"/>
</dbReference>
<gene>
    <name evidence="14" type="primary">LOC109485017</name>
</gene>
<sequence>MEQPQSITERLSSIMQLRSRRCVLVLGVSIVCNVVLFLRVMQPRETHVTEFIRKEGEFQDLRAAALQAPSRLTDDESHDVPRPDETAFRPLDFQRTEKEESAQKSDNEEEEEEDPQSDDKDNVDTKQEEDDEKVVRQVGKENVFHESGTKDNGTAPATTSPPPEAIPTDNPNWVFNVTAADEFRTLVEEATKTQDVFVMTQKNVQLNRLLKYEAQKYYINVTRDLYNWLPRDQPFGFKKYKTCSVVGNGGILLKSGCGEKIDSADFVIRLNLPYMGNYSRDVGKKTNLVTANPTILKERFRSLRFRVNRDTFLNYTSHFQDAFMYFSAFTYRMCTTLSFNAYRTVQSVKGKRTNATVIFGHPQHLALATKFWKGQYKINERRLTSGLYLAGTALSLCEETHLYGFWPFDHDRQGRVLTHHYYDNVTMSAKHKRIRQHSIPEEFAVLRSLHNRGVLHMTTDRCS</sequence>
<keyword evidence="8" id="KW-0333">Golgi apparatus</keyword>
<feature type="compositionally biased region" description="Basic and acidic residues" evidence="11">
    <location>
        <begin position="133"/>
        <end position="149"/>
    </location>
</feature>
<feature type="compositionally biased region" description="Basic and acidic residues" evidence="11">
    <location>
        <begin position="72"/>
        <end position="106"/>
    </location>
</feature>